<accession>A0A2D6YG99</accession>
<proteinExistence type="predicted"/>
<reference evidence="3" key="1">
    <citation type="submission" date="2017-09" db="EMBL/GenBank/DDBJ databases">
        <title>The Reconstruction of 2,631 Draft Metagenome-Assembled Genomes from the Global Oceans.</title>
        <authorList>
            <person name="Tully B.J."/>
            <person name="Graham E.D."/>
            <person name="Heidelberg J.F."/>
        </authorList>
    </citation>
    <scope>NUCLEOTIDE SEQUENCE [LARGE SCALE GENOMIC DNA]</scope>
</reference>
<dbReference type="Proteomes" id="UP000226525">
    <property type="component" value="Unassembled WGS sequence"/>
</dbReference>
<gene>
    <name evidence="2" type="ORF">CMN54_01885</name>
</gene>
<evidence type="ECO:0000313" key="3">
    <source>
        <dbReference type="Proteomes" id="UP000226525"/>
    </source>
</evidence>
<evidence type="ECO:0000256" key="1">
    <source>
        <dbReference type="SAM" id="MobiDB-lite"/>
    </source>
</evidence>
<dbReference type="AlphaFoldDB" id="A0A2D6YG99"/>
<comment type="caution">
    <text evidence="2">The sequence shown here is derived from an EMBL/GenBank/DDBJ whole genome shotgun (WGS) entry which is preliminary data.</text>
</comment>
<protein>
    <submittedName>
        <fullName evidence="2">Uncharacterized protein</fullName>
    </submittedName>
</protein>
<name>A0A2D6YG99_9DELT</name>
<sequence>MLKYLFDICTSLIINLKLEKRDKIMKSWIVWMCFGLLYFGVQEAEARRITGGKPMAPRGPTINYEQLQQHRTQSRAGYQSGYYDQAYRAEVRRGRSVNSMVESNTGSPPIYPLNYRSLRRSVLEDDDTHRRNFNPFRVKPEYGTRPSSRPRPRYPTEGVKSPIKLF</sequence>
<evidence type="ECO:0000313" key="2">
    <source>
        <dbReference type="EMBL" id="MAH62203.1"/>
    </source>
</evidence>
<dbReference type="EMBL" id="NZEX01000018">
    <property type="protein sequence ID" value="MAH62203.1"/>
    <property type="molecule type" value="Genomic_DNA"/>
</dbReference>
<organism evidence="2 3">
    <name type="scientific">SAR324 cluster bacterium</name>
    <dbReference type="NCBI Taxonomy" id="2024889"/>
    <lineage>
        <taxon>Bacteria</taxon>
        <taxon>Deltaproteobacteria</taxon>
        <taxon>SAR324 cluster</taxon>
    </lineage>
</organism>
<feature type="region of interest" description="Disordered" evidence="1">
    <location>
        <begin position="129"/>
        <end position="166"/>
    </location>
</feature>